<dbReference type="OrthoDB" id="186626at2759"/>
<evidence type="ECO:0000256" key="5">
    <source>
        <dbReference type="ARBA" id="ARBA00022939"/>
    </source>
</evidence>
<dbReference type="GO" id="GO:0016206">
    <property type="term" value="F:catechol O-methyltransferase activity"/>
    <property type="evidence" value="ECO:0007669"/>
    <property type="project" value="UniProtKB-EC"/>
</dbReference>
<keyword evidence="3" id="KW-0808">Transferase</keyword>
<organism evidence="7 8">
    <name type="scientific">Polarella glacialis</name>
    <name type="common">Dinoflagellate</name>
    <dbReference type="NCBI Taxonomy" id="89957"/>
    <lineage>
        <taxon>Eukaryota</taxon>
        <taxon>Sar</taxon>
        <taxon>Alveolata</taxon>
        <taxon>Dinophyceae</taxon>
        <taxon>Suessiales</taxon>
        <taxon>Suessiaceae</taxon>
        <taxon>Polarella</taxon>
    </lineage>
</organism>
<dbReference type="GO" id="GO:0006584">
    <property type="term" value="P:catecholamine metabolic process"/>
    <property type="evidence" value="ECO:0007669"/>
    <property type="project" value="UniProtKB-KW"/>
</dbReference>
<feature type="non-terminal residue" evidence="7">
    <location>
        <position position="198"/>
    </location>
</feature>
<evidence type="ECO:0000313" key="8">
    <source>
        <dbReference type="Proteomes" id="UP000654075"/>
    </source>
</evidence>
<dbReference type="PANTHER" id="PTHR43836">
    <property type="entry name" value="CATECHOL O-METHYLTRANSFERASE 1-RELATED"/>
    <property type="match status" value="1"/>
</dbReference>
<dbReference type="SUPFAM" id="SSF53335">
    <property type="entry name" value="S-adenosyl-L-methionine-dependent methyltransferases"/>
    <property type="match status" value="1"/>
</dbReference>
<keyword evidence="2" id="KW-0489">Methyltransferase</keyword>
<dbReference type="PROSITE" id="PS51682">
    <property type="entry name" value="SAM_OMT_I"/>
    <property type="match status" value="1"/>
</dbReference>
<evidence type="ECO:0000313" key="7">
    <source>
        <dbReference type="EMBL" id="CAE8617207.1"/>
    </source>
</evidence>
<keyword evidence="5" id="KW-0128">Catecholamine metabolism</keyword>
<evidence type="ECO:0000256" key="2">
    <source>
        <dbReference type="ARBA" id="ARBA00022603"/>
    </source>
</evidence>
<protein>
    <recommendedName>
        <fullName evidence="1">catechol O-methyltransferase</fullName>
        <ecNumber evidence="1">2.1.1.6</ecNumber>
    </recommendedName>
</protein>
<dbReference type="InterPro" id="IPR029063">
    <property type="entry name" value="SAM-dependent_MTases_sf"/>
</dbReference>
<comment type="caution">
    <text evidence="7">The sequence shown here is derived from an EMBL/GenBank/DDBJ whole genome shotgun (WGS) entry which is preliminary data.</text>
</comment>
<accession>A0A813FXB9</accession>
<name>A0A813FXB9_POLGL</name>
<dbReference type="Gene3D" id="3.40.50.150">
    <property type="entry name" value="Vaccinia Virus protein VP39"/>
    <property type="match status" value="1"/>
</dbReference>
<gene>
    <name evidence="7" type="ORF">PGLA1383_LOCUS34867</name>
</gene>
<dbReference type="Proteomes" id="UP000654075">
    <property type="component" value="Unassembled WGS sequence"/>
</dbReference>
<evidence type="ECO:0000256" key="3">
    <source>
        <dbReference type="ARBA" id="ARBA00022679"/>
    </source>
</evidence>
<evidence type="ECO:0000256" key="4">
    <source>
        <dbReference type="ARBA" id="ARBA00022691"/>
    </source>
</evidence>
<dbReference type="AlphaFoldDB" id="A0A813FXB9"/>
<dbReference type="Pfam" id="PF01596">
    <property type="entry name" value="Methyltransf_3"/>
    <property type="match status" value="1"/>
</dbReference>
<dbReference type="EC" id="2.1.1.6" evidence="1"/>
<dbReference type="OMA" id="CKECYAP"/>
<reference evidence="7" key="1">
    <citation type="submission" date="2021-02" db="EMBL/GenBank/DDBJ databases">
        <authorList>
            <person name="Dougan E. K."/>
            <person name="Rhodes N."/>
            <person name="Thang M."/>
            <person name="Chan C."/>
        </authorList>
    </citation>
    <scope>NUCLEOTIDE SEQUENCE</scope>
</reference>
<dbReference type="PANTHER" id="PTHR43836:SF2">
    <property type="entry name" value="CATECHOL O-METHYLTRANSFERASE 1-RELATED"/>
    <property type="match status" value="1"/>
</dbReference>
<comment type="similarity">
    <text evidence="6">Belongs to the class I-like SAM-binding methyltransferase superfamily. Cation-dependent O-methyltransferase family.</text>
</comment>
<keyword evidence="4" id="KW-0949">S-adenosyl-L-methionine</keyword>
<sequence length="198" mass="21141">VLVAAAQAAPSGGSMLEIGAYIGHSAVRLAAARPGTRVATLEVDPVHVVIARNLIAFAGLGKEVSVWTGYSRELLPLLAAKYGRADDGGGFSFVFMDQRGSRYEEDLAALVRLNLLRPGAVIVADNVLKPGAPLFLWQVCAKGGGFDTEVVSLREFAMPVEDWMSVSIYQPPVMSSQSPPAELLQLNEAAAEKKVTFW</sequence>
<evidence type="ECO:0000256" key="1">
    <source>
        <dbReference type="ARBA" id="ARBA00012880"/>
    </source>
</evidence>
<proteinExistence type="inferred from homology"/>
<keyword evidence="8" id="KW-1185">Reference proteome</keyword>
<dbReference type="InterPro" id="IPR002935">
    <property type="entry name" value="SAM_O-MeTrfase"/>
</dbReference>
<dbReference type="EMBL" id="CAJNNV010026091">
    <property type="protein sequence ID" value="CAE8617207.1"/>
    <property type="molecule type" value="Genomic_DNA"/>
</dbReference>
<evidence type="ECO:0000256" key="6">
    <source>
        <dbReference type="ARBA" id="ARBA00023453"/>
    </source>
</evidence>
<dbReference type="GO" id="GO:0032259">
    <property type="term" value="P:methylation"/>
    <property type="evidence" value="ECO:0007669"/>
    <property type="project" value="UniProtKB-KW"/>
</dbReference>